<feature type="transmembrane region" description="Helical" evidence="9">
    <location>
        <begin position="328"/>
        <end position="346"/>
    </location>
</feature>
<dbReference type="InterPro" id="IPR045175">
    <property type="entry name" value="M28_fam"/>
</dbReference>
<dbReference type="GO" id="GO:0008235">
    <property type="term" value="F:metalloexopeptidase activity"/>
    <property type="evidence" value="ECO:0007669"/>
    <property type="project" value="InterPro"/>
</dbReference>
<dbReference type="Gene3D" id="3.40.630.10">
    <property type="entry name" value="Zn peptidases"/>
    <property type="match status" value="1"/>
</dbReference>
<evidence type="ECO:0000313" key="12">
    <source>
        <dbReference type="Proteomes" id="UP000290889"/>
    </source>
</evidence>
<evidence type="ECO:0000256" key="5">
    <source>
        <dbReference type="ARBA" id="ARBA00022554"/>
    </source>
</evidence>
<evidence type="ECO:0000259" key="10">
    <source>
        <dbReference type="Pfam" id="PF04389"/>
    </source>
</evidence>
<proteinExistence type="inferred from homology"/>
<evidence type="ECO:0000256" key="3">
    <source>
        <dbReference type="ARBA" id="ARBA00010918"/>
    </source>
</evidence>
<evidence type="ECO:0000256" key="1">
    <source>
        <dbReference type="ARBA" id="ARBA00003273"/>
    </source>
</evidence>
<dbReference type="OrthoDB" id="9778250at2"/>
<evidence type="ECO:0000256" key="4">
    <source>
        <dbReference type="ARBA" id="ARBA00017435"/>
    </source>
</evidence>
<keyword evidence="12" id="KW-1185">Reference proteome</keyword>
<dbReference type="Pfam" id="PF04389">
    <property type="entry name" value="Peptidase_M28"/>
    <property type="match status" value="1"/>
</dbReference>
<protein>
    <recommendedName>
        <fullName evidence="4">Vacuolar membrane protease</fullName>
    </recommendedName>
    <alternativeName>
        <fullName evidence="8">FXNA-related family protease 1</fullName>
    </alternativeName>
</protein>
<gene>
    <name evidence="11" type="ORF">EQY75_00390</name>
</gene>
<evidence type="ECO:0000256" key="6">
    <source>
        <dbReference type="ARBA" id="ARBA00022989"/>
    </source>
</evidence>
<keyword evidence="6 9" id="KW-1133">Transmembrane helix</keyword>
<feature type="transmembrane region" description="Helical" evidence="9">
    <location>
        <begin position="503"/>
        <end position="523"/>
    </location>
</feature>
<dbReference type="GO" id="GO:0005774">
    <property type="term" value="C:vacuolar membrane"/>
    <property type="evidence" value="ECO:0007669"/>
    <property type="project" value="UniProtKB-SubCell"/>
</dbReference>
<feature type="transmembrane region" description="Helical" evidence="9">
    <location>
        <begin position="358"/>
        <end position="379"/>
    </location>
</feature>
<dbReference type="PANTHER" id="PTHR12147:SF58">
    <property type="entry name" value="VACUOLAR MEMBRANE PROTEASE"/>
    <property type="match status" value="1"/>
</dbReference>
<evidence type="ECO:0000313" key="11">
    <source>
        <dbReference type="EMBL" id="QBA63150.1"/>
    </source>
</evidence>
<comment type="similarity">
    <text evidence="3">Belongs to the peptidase M28 family.</text>
</comment>
<feature type="transmembrane region" description="Helical" evidence="9">
    <location>
        <begin position="535"/>
        <end position="552"/>
    </location>
</feature>
<dbReference type="InterPro" id="IPR007484">
    <property type="entry name" value="Peptidase_M28"/>
</dbReference>
<dbReference type="GO" id="GO:0006508">
    <property type="term" value="P:proteolysis"/>
    <property type="evidence" value="ECO:0007669"/>
    <property type="project" value="InterPro"/>
</dbReference>
<evidence type="ECO:0000256" key="7">
    <source>
        <dbReference type="ARBA" id="ARBA00023180"/>
    </source>
</evidence>
<dbReference type="PANTHER" id="PTHR12147">
    <property type="entry name" value="METALLOPEPTIDASE M28 FAMILY MEMBER"/>
    <property type="match status" value="1"/>
</dbReference>
<feature type="transmembrane region" description="Helical" evidence="9">
    <location>
        <begin position="399"/>
        <end position="419"/>
    </location>
</feature>
<comment type="function">
    <text evidence="1">May be involved in vacuolar sorting and osmoregulation.</text>
</comment>
<sequence length="759" mass="85479">MNKFRLWITLPLLILAVFWSFRTLMPSDSNTSVEDLYGFSTSRALEHVKEISRKPHAVGFPAHKEVRDYIVSQLESMGLEVSLQEGYTAGDWANYSKAVNIVTRIEGSGDGKALLLLTHYDSNPHSSLGASDAGSGVATILEGIRAFLEQQKTPTNDVIIVITDAEELGLNGADLFANKHPWTSDVGLVLNFEARGSGGPGYMFMETNRGNEKLLKEFVKANPAFPVTNSLAYSIYKLLPNDTDLTVFREDRDIEGFNFAFIDDHFDYHTVRDSFERLDKNSLTHQGSYLMPLLLHFSESDLGQLKSLNDQVYFNIPVFNLVTYPFDWIWPMWWVAVVMFIVLLLFGLKNRALSFKGIAKGFIPVLATLLINGGIGYYAWKAITTIYPEYNDILHGFPYNGHTYILVMVFLSLAICFWLYRSMKTVNLPDLLIAPALLWLAICWGVAQYLPGAGYFVIPLYALLASLMVMLYQKEPDPLLMWFLALPAIFIYAPFISMFPVALGLKMLVTATVFTTLLFWLLLPLTARYTKKKMLGTLCLLSCLIALVISHFQSNFTPDKAKPSSLVYILDTDEKKARWATYEHVLSDWTSATLGTEKMTPDKMENIISSKYGSRITYSSPAPLKSIEGPVVTIESDTTLKKMRILEIGIFPQRSVNRLDIYTDATPVNEASVNGIELSEFYLKQRKSGRLLTHYISDNDSTMLKLSIPAKAELNLTLYEASNDLIEHPLMGIPPRPEDNIPMPFVLNDAVIIKKTIRH</sequence>
<feature type="transmembrane region" description="Helical" evidence="9">
    <location>
        <begin position="453"/>
        <end position="472"/>
    </location>
</feature>
<evidence type="ECO:0000256" key="8">
    <source>
        <dbReference type="ARBA" id="ARBA00031512"/>
    </source>
</evidence>
<dbReference type="Proteomes" id="UP000290889">
    <property type="component" value="Chromosome"/>
</dbReference>
<feature type="transmembrane region" description="Helical" evidence="9">
    <location>
        <begin position="479"/>
        <end position="497"/>
    </location>
</feature>
<keyword evidence="5" id="KW-0926">Vacuole</keyword>
<evidence type="ECO:0000256" key="9">
    <source>
        <dbReference type="SAM" id="Phobius"/>
    </source>
</evidence>
<reference evidence="11 12" key="1">
    <citation type="submission" date="2019-01" db="EMBL/GenBank/DDBJ databases">
        <title>Muriicola soli sp. nov., isolated from soil.</title>
        <authorList>
            <person name="Kang H.J."/>
            <person name="Kim S.B."/>
        </authorList>
    </citation>
    <scope>NUCLEOTIDE SEQUENCE [LARGE SCALE GENOMIC DNA]</scope>
    <source>
        <strain evidence="11 12">MMS17-SY002</strain>
    </source>
</reference>
<keyword evidence="9" id="KW-0812">Transmembrane</keyword>
<evidence type="ECO:0000256" key="2">
    <source>
        <dbReference type="ARBA" id="ARBA00004128"/>
    </source>
</evidence>
<dbReference type="EMBL" id="CP035544">
    <property type="protein sequence ID" value="QBA63150.1"/>
    <property type="molecule type" value="Genomic_DNA"/>
</dbReference>
<accession>A0A411E6H9</accession>
<dbReference type="AlphaFoldDB" id="A0A411E6H9"/>
<name>A0A411E6H9_9FLAO</name>
<comment type="subcellular location">
    <subcellularLocation>
        <location evidence="2">Vacuole membrane</location>
        <topology evidence="2">Multi-pass membrane protein</topology>
    </subcellularLocation>
</comment>
<feature type="transmembrane region" description="Helical" evidence="9">
    <location>
        <begin position="431"/>
        <end position="447"/>
    </location>
</feature>
<keyword evidence="7" id="KW-0325">Glycoprotein</keyword>
<keyword evidence="9" id="KW-0472">Membrane</keyword>
<feature type="domain" description="Peptidase M28" evidence="10">
    <location>
        <begin position="100"/>
        <end position="289"/>
    </location>
</feature>
<dbReference type="KEGG" id="mur:EQY75_00390"/>
<dbReference type="SUPFAM" id="SSF53187">
    <property type="entry name" value="Zn-dependent exopeptidases"/>
    <property type="match status" value="1"/>
</dbReference>
<dbReference type="RefSeq" id="WP_129601860.1">
    <property type="nucleotide sequence ID" value="NZ_CP035544.1"/>
</dbReference>
<organism evidence="11 12">
    <name type="scientific">Muriicola soli</name>
    <dbReference type="NCBI Taxonomy" id="2507538"/>
    <lineage>
        <taxon>Bacteria</taxon>
        <taxon>Pseudomonadati</taxon>
        <taxon>Bacteroidota</taxon>
        <taxon>Flavobacteriia</taxon>
        <taxon>Flavobacteriales</taxon>
        <taxon>Flavobacteriaceae</taxon>
        <taxon>Muriicola</taxon>
    </lineage>
</organism>